<evidence type="ECO:0000256" key="1">
    <source>
        <dbReference type="ARBA" id="ARBA00004162"/>
    </source>
</evidence>
<reference evidence="14" key="1">
    <citation type="journal article" date="2012" name="PLoS ONE">
        <title>Characterisation of bovine leukocyte Ig-like receptors.</title>
        <authorList>
            <person name="Hogan L."/>
            <person name="Bhuju S."/>
            <person name="Jones D.C."/>
            <person name="Laing K."/>
            <person name="Trowsdale J."/>
            <person name="Butcher P."/>
            <person name="Singh M."/>
            <person name="Vordermeier M."/>
            <person name="Allen R.L."/>
        </authorList>
    </citation>
    <scope>NUCLEOTIDE SEQUENCE</scope>
</reference>
<evidence type="ECO:0000256" key="12">
    <source>
        <dbReference type="SAM" id="Phobius"/>
    </source>
</evidence>
<dbReference type="InterPro" id="IPR007110">
    <property type="entry name" value="Ig-like_dom"/>
</dbReference>
<evidence type="ECO:0000256" key="5">
    <source>
        <dbReference type="ARBA" id="ARBA00022737"/>
    </source>
</evidence>
<name>J7SF08_BOVIN</name>
<evidence type="ECO:0000256" key="2">
    <source>
        <dbReference type="ARBA" id="ARBA00022475"/>
    </source>
</evidence>
<feature type="region of interest" description="Disordered" evidence="11">
    <location>
        <begin position="540"/>
        <end position="568"/>
    </location>
</feature>
<evidence type="ECO:0000256" key="10">
    <source>
        <dbReference type="ARBA" id="ARBA00023319"/>
    </source>
</evidence>
<comment type="subcellular location">
    <subcellularLocation>
        <location evidence="1">Cell membrane</location>
        <topology evidence="1">Single-pass membrane protein</topology>
    </subcellularLocation>
</comment>
<feature type="compositionally biased region" description="Basic and acidic residues" evidence="11">
    <location>
        <begin position="14"/>
        <end position="30"/>
    </location>
</feature>
<feature type="domain" description="Ig-like" evidence="13">
    <location>
        <begin position="341"/>
        <end position="412"/>
    </location>
</feature>
<dbReference type="InterPro" id="IPR013151">
    <property type="entry name" value="Immunoglobulin_dom"/>
</dbReference>
<keyword evidence="8" id="KW-1015">Disulfide bond</keyword>
<dbReference type="SMART" id="SM00408">
    <property type="entry name" value="IGc2"/>
    <property type="match status" value="3"/>
</dbReference>
<keyword evidence="10" id="KW-0393">Immunoglobulin domain</keyword>
<proteinExistence type="predicted"/>
<dbReference type="InterPro" id="IPR003599">
    <property type="entry name" value="Ig_sub"/>
</dbReference>
<dbReference type="GO" id="GO:0007166">
    <property type="term" value="P:cell surface receptor signaling pathway"/>
    <property type="evidence" value="ECO:0007669"/>
    <property type="project" value="UniProtKB-ARBA"/>
</dbReference>
<dbReference type="SUPFAM" id="SSF48726">
    <property type="entry name" value="Immunoglobulin"/>
    <property type="match status" value="4"/>
</dbReference>
<dbReference type="SMART" id="SM00409">
    <property type="entry name" value="IG"/>
    <property type="match status" value="4"/>
</dbReference>
<evidence type="ECO:0000256" key="9">
    <source>
        <dbReference type="ARBA" id="ARBA00023180"/>
    </source>
</evidence>
<comment type="miscellaneous">
    <text evidence="14">The sequence shown here is derived from an EMBL/GenBank/DDBJ third party annotation (TPA) entry.</text>
</comment>
<keyword evidence="5" id="KW-0677">Repeat</keyword>
<evidence type="ECO:0000256" key="11">
    <source>
        <dbReference type="SAM" id="MobiDB-lite"/>
    </source>
</evidence>
<protein>
    <submittedName>
        <fullName evidence="14">Ig-like receptor B5</fullName>
    </submittedName>
</protein>
<feature type="region of interest" description="Disordered" evidence="11">
    <location>
        <begin position="273"/>
        <end position="293"/>
    </location>
</feature>
<keyword evidence="9" id="KW-0325">Glycoprotein</keyword>
<feature type="compositionally biased region" description="Pro residues" evidence="11">
    <location>
        <begin position="544"/>
        <end position="555"/>
    </location>
</feature>
<dbReference type="InterPro" id="IPR013783">
    <property type="entry name" value="Ig-like_fold"/>
</dbReference>
<evidence type="ECO:0000256" key="8">
    <source>
        <dbReference type="ARBA" id="ARBA00023157"/>
    </source>
</evidence>
<dbReference type="InterPro" id="IPR003598">
    <property type="entry name" value="Ig_sub2"/>
</dbReference>
<dbReference type="Pfam" id="PF00047">
    <property type="entry name" value="ig"/>
    <property type="match status" value="2"/>
</dbReference>
<keyword evidence="4" id="KW-0732">Signal</keyword>
<dbReference type="InterPro" id="IPR050412">
    <property type="entry name" value="Ig-like_Receptors_ImmuneReg"/>
</dbReference>
<keyword evidence="3 12" id="KW-0812">Transmembrane</keyword>
<dbReference type="Pfam" id="PF13895">
    <property type="entry name" value="Ig_2"/>
    <property type="match status" value="1"/>
</dbReference>
<sequence>MTMAARARSPSEGWGRDNMQRRNLRCRERAPPPQGPSPKPTIWVEPGSVVPRGPPVTIWCQGTLEAQVFHLDKEGTSVPWDRQKPPGPRDKAQLAIPQMTEQHAGSYQCYYSTPTGWSEGSDRLELVVTGSYSKPSLSALPSPVVTLGGSVTLQCGSHQGFNRFLLTKEGEDESSRTLDGQRAPNWQTQALFSVGPVTPGHRWMFRCYGFYRDTPQVWSAPSDPLELLVSGLSGKPSLLTSQGPVITSGQNLTLQCRSDVSYARFALFKEGGQDLPQRPARRPQEGLSQADFPLGPVSTVQGGRYRCYGGHGLSSEWSVPSETLELLVAGEEPAGRLRDRPSLSVRPGPTVAPGENVTLLCQSGERTDTFLLFKEGTAHRPLRLHSQDQAGRYQAEFSLSPVTSAHGGTYRCYGSLSTDPYLLSQPSEPLVLVVSVSSSVKRVEWAECGCIDPSTSLHTAGLTWYLSALIGVLVTFVLLLLVLLFLFLQHRGQDRCRKSHAAVSDTHSEVGLQLDHRAATSEAPQDVTYAELNHSIVRRGMAAPPAPPSGEPPAEPKTASWTPGGPVVKSLPANAQDMGLIHLLPDS</sequence>
<dbReference type="FunFam" id="2.60.40.10:FF:000049">
    <property type="entry name" value="Leukocyte immunoglobulin-like receptor subfamily B member 1"/>
    <property type="match status" value="4"/>
</dbReference>
<dbReference type="AlphaFoldDB" id="J7SF08"/>
<organism evidence="14">
    <name type="scientific">Bos taurus</name>
    <name type="common">Bovine</name>
    <dbReference type="NCBI Taxonomy" id="9913"/>
    <lineage>
        <taxon>Eukaryota</taxon>
        <taxon>Metazoa</taxon>
        <taxon>Chordata</taxon>
        <taxon>Craniata</taxon>
        <taxon>Vertebrata</taxon>
        <taxon>Euteleostomi</taxon>
        <taxon>Mammalia</taxon>
        <taxon>Eutheria</taxon>
        <taxon>Laurasiatheria</taxon>
        <taxon>Artiodactyla</taxon>
        <taxon>Ruminantia</taxon>
        <taxon>Pecora</taxon>
        <taxon>Bovidae</taxon>
        <taxon>Bovinae</taxon>
        <taxon>Bos</taxon>
    </lineage>
</organism>
<keyword evidence="14" id="KW-0675">Receptor</keyword>
<keyword evidence="2" id="KW-1003">Cell membrane</keyword>
<evidence type="ECO:0000256" key="4">
    <source>
        <dbReference type="ARBA" id="ARBA00022729"/>
    </source>
</evidence>
<evidence type="ECO:0000256" key="3">
    <source>
        <dbReference type="ARBA" id="ARBA00022692"/>
    </source>
</evidence>
<dbReference type="PROSITE" id="PS50835">
    <property type="entry name" value="IG_LIKE"/>
    <property type="match status" value="2"/>
</dbReference>
<dbReference type="GO" id="GO:0005886">
    <property type="term" value="C:plasma membrane"/>
    <property type="evidence" value="ECO:0007669"/>
    <property type="project" value="UniProtKB-SubCell"/>
</dbReference>
<dbReference type="PANTHER" id="PTHR11738:SF179">
    <property type="entry name" value="LEUKOCYTE IMMUNOGLOBULIN-LIKE RECEPTOR SUBFAMILY A MEMBER 5"/>
    <property type="match status" value="1"/>
</dbReference>
<evidence type="ECO:0000313" key="14">
    <source>
        <dbReference type="EMBL" id="DAA35206.1"/>
    </source>
</evidence>
<evidence type="ECO:0000256" key="6">
    <source>
        <dbReference type="ARBA" id="ARBA00022989"/>
    </source>
</evidence>
<accession>J7SF08</accession>
<feature type="transmembrane region" description="Helical" evidence="12">
    <location>
        <begin position="464"/>
        <end position="488"/>
    </location>
</feature>
<keyword evidence="6 12" id="KW-1133">Transmembrane helix</keyword>
<dbReference type="EMBL" id="BK008479">
    <property type="protein sequence ID" value="DAA35206.1"/>
    <property type="molecule type" value="Genomic_DNA"/>
</dbReference>
<dbReference type="Gene3D" id="2.60.40.10">
    <property type="entry name" value="Immunoglobulins"/>
    <property type="match status" value="4"/>
</dbReference>
<keyword evidence="7 12" id="KW-0472">Membrane</keyword>
<feature type="domain" description="Ig-like" evidence="13">
    <location>
        <begin position="38"/>
        <end position="129"/>
    </location>
</feature>
<dbReference type="PANTHER" id="PTHR11738">
    <property type="entry name" value="MHC CLASS I NK CELL RECEPTOR"/>
    <property type="match status" value="1"/>
</dbReference>
<evidence type="ECO:0000259" key="13">
    <source>
        <dbReference type="PROSITE" id="PS50835"/>
    </source>
</evidence>
<evidence type="ECO:0000256" key="7">
    <source>
        <dbReference type="ARBA" id="ARBA00023136"/>
    </source>
</evidence>
<dbReference type="InterPro" id="IPR036179">
    <property type="entry name" value="Ig-like_dom_sf"/>
</dbReference>
<feature type="region of interest" description="Disordered" evidence="11">
    <location>
        <begin position="1"/>
        <end position="48"/>
    </location>
</feature>